<dbReference type="InterPro" id="IPR029033">
    <property type="entry name" value="His_PPase_superfam"/>
</dbReference>
<dbReference type="PANTHER" id="PTHR48100">
    <property type="entry name" value="BROAD-SPECIFICITY PHOSPHATASE YOR283W-RELATED"/>
    <property type="match status" value="1"/>
</dbReference>
<name>A0A1I2UUW6_9SPHI</name>
<keyword evidence="3" id="KW-1185">Reference proteome</keyword>
<proteinExistence type="predicted"/>
<dbReference type="GO" id="GO:0016791">
    <property type="term" value="F:phosphatase activity"/>
    <property type="evidence" value="ECO:0007669"/>
    <property type="project" value="TreeGrafter"/>
</dbReference>
<dbReference type="RefSeq" id="WP_090992403.1">
    <property type="nucleotide sequence ID" value="NZ_FOPP01000002.1"/>
</dbReference>
<dbReference type="InterPro" id="IPR050275">
    <property type="entry name" value="PGM_Phosphatase"/>
</dbReference>
<sequence>MLKVYLLRHGETAYNASGNRYCGRTDIELTDKGIAQANLVHQLLKEIKFDAVYSSPLQRAKITAEIASGTAINTDNRLTEVDFGIWEGKTRVEFIAENEILWKNWSNDPLLTKAGGNGESGEQVVKRVDEFFSEMLHKHLNGTILVVAHNGINRLYLAHKLGMPLKNYRQLAQENSSITTFEIDEDNILTLTKLNAIIS</sequence>
<protein>
    <submittedName>
        <fullName evidence="2">Alpha-ribazole phosphatase</fullName>
    </submittedName>
</protein>
<dbReference type="PROSITE" id="PS00175">
    <property type="entry name" value="PG_MUTASE"/>
    <property type="match status" value="1"/>
</dbReference>
<evidence type="ECO:0000256" key="1">
    <source>
        <dbReference type="PIRSR" id="PIRSR613078-2"/>
    </source>
</evidence>
<reference evidence="2 3" key="1">
    <citation type="submission" date="2016-10" db="EMBL/GenBank/DDBJ databases">
        <authorList>
            <person name="de Groot N.N."/>
        </authorList>
    </citation>
    <scope>NUCLEOTIDE SEQUENCE [LARGE SCALE GENOMIC DNA]</scope>
    <source>
        <strain evidence="2 3">DSM 18684</strain>
    </source>
</reference>
<dbReference type="EMBL" id="FOPP01000002">
    <property type="protein sequence ID" value="SFG80954.1"/>
    <property type="molecule type" value="Genomic_DNA"/>
</dbReference>
<dbReference type="CDD" id="cd07067">
    <property type="entry name" value="HP_PGM_like"/>
    <property type="match status" value="1"/>
</dbReference>
<evidence type="ECO:0000313" key="2">
    <source>
        <dbReference type="EMBL" id="SFG80954.1"/>
    </source>
</evidence>
<feature type="binding site" evidence="1">
    <location>
        <position position="59"/>
    </location>
    <ligand>
        <name>substrate</name>
    </ligand>
</feature>
<dbReference type="OrthoDB" id="9782128at2"/>
<organism evidence="2 3">
    <name type="scientific">Pedobacter insulae</name>
    <dbReference type="NCBI Taxonomy" id="414048"/>
    <lineage>
        <taxon>Bacteria</taxon>
        <taxon>Pseudomonadati</taxon>
        <taxon>Bacteroidota</taxon>
        <taxon>Sphingobacteriia</taxon>
        <taxon>Sphingobacteriales</taxon>
        <taxon>Sphingobacteriaceae</taxon>
        <taxon>Pedobacter</taxon>
    </lineage>
</organism>
<dbReference type="InterPro" id="IPR001345">
    <property type="entry name" value="PG/BPGM_mutase_AS"/>
</dbReference>
<dbReference type="STRING" id="414048.SAMN04489864_102366"/>
<dbReference type="PIRSF" id="PIRSF000709">
    <property type="entry name" value="6PFK_2-Ptase"/>
    <property type="match status" value="1"/>
</dbReference>
<feature type="binding site" evidence="1">
    <location>
        <begin position="8"/>
        <end position="15"/>
    </location>
    <ligand>
        <name>substrate</name>
    </ligand>
</feature>
<dbReference type="InterPro" id="IPR013078">
    <property type="entry name" value="His_Pase_superF_clade-1"/>
</dbReference>
<accession>A0A1I2UUW6</accession>
<dbReference type="Pfam" id="PF00300">
    <property type="entry name" value="His_Phos_1"/>
    <property type="match status" value="1"/>
</dbReference>
<dbReference type="SMART" id="SM00855">
    <property type="entry name" value="PGAM"/>
    <property type="match status" value="1"/>
</dbReference>
<gene>
    <name evidence="2" type="ORF">SAMN04489864_102366</name>
</gene>
<dbReference type="Gene3D" id="3.40.50.1240">
    <property type="entry name" value="Phosphoglycerate mutase-like"/>
    <property type="match status" value="1"/>
</dbReference>
<dbReference type="SUPFAM" id="SSF53254">
    <property type="entry name" value="Phosphoglycerate mutase-like"/>
    <property type="match status" value="1"/>
</dbReference>
<evidence type="ECO:0000313" key="3">
    <source>
        <dbReference type="Proteomes" id="UP000199666"/>
    </source>
</evidence>
<dbReference type="Proteomes" id="UP000199666">
    <property type="component" value="Unassembled WGS sequence"/>
</dbReference>
<dbReference type="AlphaFoldDB" id="A0A1I2UUW6"/>